<dbReference type="InterPro" id="IPR036390">
    <property type="entry name" value="WH_DNA-bd_sf"/>
</dbReference>
<keyword evidence="4" id="KW-1185">Reference proteome</keyword>
<dbReference type="PANTHER" id="PTHR46361:SF1">
    <property type="entry name" value="F26K24.21 PROTEIN"/>
    <property type="match status" value="1"/>
</dbReference>
<dbReference type="InterPro" id="IPR006869">
    <property type="entry name" value="DUF547"/>
</dbReference>
<dbReference type="CDD" id="cd04371">
    <property type="entry name" value="DEP"/>
    <property type="match status" value="1"/>
</dbReference>
<dbReference type="PROSITE" id="PS51354">
    <property type="entry name" value="GLUTAREDOXIN_2"/>
    <property type="match status" value="1"/>
</dbReference>
<protein>
    <recommendedName>
        <fullName evidence="2">DEP domain-containing protein</fullName>
    </recommendedName>
</protein>
<gene>
    <name evidence="3" type="ORF">K2173_009082</name>
</gene>
<evidence type="ECO:0000256" key="1">
    <source>
        <dbReference type="SAM" id="MobiDB-lite"/>
    </source>
</evidence>
<dbReference type="SUPFAM" id="SSF46785">
    <property type="entry name" value="Winged helix' DNA-binding domain"/>
    <property type="match status" value="1"/>
</dbReference>
<dbReference type="GO" id="GO:0035556">
    <property type="term" value="P:intracellular signal transduction"/>
    <property type="evidence" value="ECO:0007669"/>
    <property type="project" value="InterPro"/>
</dbReference>
<dbReference type="SUPFAM" id="SSF52833">
    <property type="entry name" value="Thioredoxin-like"/>
    <property type="match status" value="1"/>
</dbReference>
<dbReference type="EMBL" id="JAIWQS010000003">
    <property type="protein sequence ID" value="KAJ8769999.1"/>
    <property type="molecule type" value="Genomic_DNA"/>
</dbReference>
<organism evidence="3 4">
    <name type="scientific">Erythroxylum novogranatense</name>
    <dbReference type="NCBI Taxonomy" id="1862640"/>
    <lineage>
        <taxon>Eukaryota</taxon>
        <taxon>Viridiplantae</taxon>
        <taxon>Streptophyta</taxon>
        <taxon>Embryophyta</taxon>
        <taxon>Tracheophyta</taxon>
        <taxon>Spermatophyta</taxon>
        <taxon>Magnoliopsida</taxon>
        <taxon>eudicotyledons</taxon>
        <taxon>Gunneridae</taxon>
        <taxon>Pentapetalae</taxon>
        <taxon>rosids</taxon>
        <taxon>fabids</taxon>
        <taxon>Malpighiales</taxon>
        <taxon>Erythroxylaceae</taxon>
        <taxon>Erythroxylum</taxon>
    </lineage>
</organism>
<dbReference type="SMART" id="SM00049">
    <property type="entry name" value="DEP"/>
    <property type="match status" value="1"/>
</dbReference>
<comment type="caution">
    <text evidence="3">The sequence shown here is derived from an EMBL/GenBank/DDBJ whole genome shotgun (WGS) entry which is preliminary data.</text>
</comment>
<proteinExistence type="predicted"/>
<dbReference type="InterPro" id="IPR002109">
    <property type="entry name" value="Glutaredoxin"/>
</dbReference>
<dbReference type="Pfam" id="PF00610">
    <property type="entry name" value="DEP"/>
    <property type="match status" value="1"/>
</dbReference>
<dbReference type="InterPro" id="IPR000591">
    <property type="entry name" value="DEP_dom"/>
</dbReference>
<dbReference type="AlphaFoldDB" id="A0AAV8TVA7"/>
<feature type="region of interest" description="Disordered" evidence="1">
    <location>
        <begin position="54"/>
        <end position="75"/>
    </location>
</feature>
<dbReference type="InterPro" id="IPR036249">
    <property type="entry name" value="Thioredoxin-like_sf"/>
</dbReference>
<dbReference type="PROSITE" id="PS50186">
    <property type="entry name" value="DEP"/>
    <property type="match status" value="1"/>
</dbReference>
<accession>A0AAV8TVA7</accession>
<dbReference type="Gene3D" id="1.10.10.10">
    <property type="entry name" value="Winged helix-like DNA-binding domain superfamily/Winged helix DNA-binding domain"/>
    <property type="match status" value="1"/>
</dbReference>
<sequence>MALSIGQQHKVVVVDNNFNGNIVEDSSSPATTTYANLSDPFHSFQDYNIKDYEDCDQQKNHPNNLNHRQTPEQPEQKVVSQVILNKDSAFSDMCQKDVQSLLPENGEVSPVGHQIKGANDQVIQPHCQLPKPEAPPGLSMSPSKHVVSGDVPFRTKSFSENLVVDVPSSIGRFFKERSNSFSTSIVKRLTSFKDQARPDESKAMDGVTEFNISGLNVVVRIKNDYLEQELKGRVSFFSRSNCRDCTAVRTFLRQKGLRFVEINVDVYPQREKELIEKTGTCQVPQIFFNDKLFGDLVALNSLRNSGYLDQRLKELLGNKCSGDAPSPPVYGFDDPDQSESPDEILGSVKLLRQRLPIQDRLMKMKLVKNCFAGTSMVDVLVHHLGCDRKQAVEIGKKIARKHFIHHVFGENDFEDGNHFYRFLEHEPYIPKIFNFGGSTDDHEPKPANVVGQRIYKIMSAILESYATGDRLHVDYAAISESEEFRRYVNSTQDLQRINLTQLTADEKLAFFLNLYNAMTIHAVIRFRGRQRVIDRKTFNSEFQYIVGGHSYSLDTIKNGILRNNRRLPYSLVKPLGSGDKRLEIGVPKMNPLVHFGLCNGTRSSPVVQFFTAQGIDAGLRSAAREFFQRGGVEVDLEKRAVSLTRIFKWFSVDFGQEKEILKWVINFLDANKAGLLTHLLGDGGPVSIVYQNFDWSINY</sequence>
<dbReference type="Pfam" id="PF04784">
    <property type="entry name" value="DUF547"/>
    <property type="match status" value="1"/>
</dbReference>
<dbReference type="PANTHER" id="PTHR46361">
    <property type="entry name" value="ELECTRON CARRIER/ PROTEIN DISULFIDE OXIDOREDUCTASE"/>
    <property type="match status" value="1"/>
</dbReference>
<evidence type="ECO:0000313" key="3">
    <source>
        <dbReference type="EMBL" id="KAJ8769999.1"/>
    </source>
</evidence>
<reference evidence="3 4" key="1">
    <citation type="submission" date="2021-09" db="EMBL/GenBank/DDBJ databases">
        <title>Genomic insights and catalytic innovation underlie evolution of tropane alkaloids biosynthesis.</title>
        <authorList>
            <person name="Wang Y.-J."/>
            <person name="Tian T."/>
            <person name="Huang J.-P."/>
            <person name="Huang S.-X."/>
        </authorList>
    </citation>
    <scope>NUCLEOTIDE SEQUENCE [LARGE SCALE GENOMIC DNA]</scope>
    <source>
        <strain evidence="3">KIB-2018</strain>
        <tissue evidence="3">Leaf</tissue>
    </source>
</reference>
<feature type="domain" description="DEP" evidence="2">
    <location>
        <begin position="351"/>
        <end position="424"/>
    </location>
</feature>
<dbReference type="InterPro" id="IPR036388">
    <property type="entry name" value="WH-like_DNA-bd_sf"/>
</dbReference>
<dbReference type="Pfam" id="PF00462">
    <property type="entry name" value="Glutaredoxin"/>
    <property type="match status" value="1"/>
</dbReference>
<evidence type="ECO:0000313" key="4">
    <source>
        <dbReference type="Proteomes" id="UP001159364"/>
    </source>
</evidence>
<name>A0AAV8TVA7_9ROSI</name>
<dbReference type="Gene3D" id="3.40.30.10">
    <property type="entry name" value="Glutaredoxin"/>
    <property type="match status" value="1"/>
</dbReference>
<dbReference type="Proteomes" id="UP001159364">
    <property type="component" value="Linkage Group LG03"/>
</dbReference>
<feature type="compositionally biased region" description="Polar residues" evidence="1">
    <location>
        <begin position="60"/>
        <end position="75"/>
    </location>
</feature>
<dbReference type="CDD" id="cd03027">
    <property type="entry name" value="GRX_DEP"/>
    <property type="match status" value="1"/>
</dbReference>
<evidence type="ECO:0000259" key="2">
    <source>
        <dbReference type="PROSITE" id="PS50186"/>
    </source>
</evidence>